<dbReference type="SUPFAM" id="SSF50630">
    <property type="entry name" value="Acid proteases"/>
    <property type="match status" value="1"/>
</dbReference>
<dbReference type="GO" id="GO:0008270">
    <property type="term" value="F:zinc ion binding"/>
    <property type="evidence" value="ECO:0007669"/>
    <property type="project" value="UniProtKB-KW"/>
</dbReference>
<dbReference type="Pfam" id="PF08284">
    <property type="entry name" value="RVP_2"/>
    <property type="match status" value="1"/>
</dbReference>
<dbReference type="GO" id="GO:0003964">
    <property type="term" value="F:RNA-directed DNA polymerase activity"/>
    <property type="evidence" value="ECO:0007669"/>
    <property type="project" value="UniProtKB-KW"/>
</dbReference>
<protein>
    <submittedName>
        <fullName evidence="4">Reverse transcriptase domain-containing protein</fullName>
    </submittedName>
</protein>
<keyword evidence="4" id="KW-0808">Transferase</keyword>
<dbReference type="Gene3D" id="4.10.60.10">
    <property type="entry name" value="Zinc finger, CCHC-type"/>
    <property type="match status" value="1"/>
</dbReference>
<keyword evidence="1" id="KW-0862">Zinc</keyword>
<dbReference type="InterPro" id="IPR032567">
    <property type="entry name" value="RTL1-rel"/>
</dbReference>
<dbReference type="PROSITE" id="PS50158">
    <property type="entry name" value="ZF_CCHC"/>
    <property type="match status" value="1"/>
</dbReference>
<dbReference type="Pfam" id="PF00098">
    <property type="entry name" value="zf-CCHC"/>
    <property type="match status" value="1"/>
</dbReference>
<dbReference type="InterPro" id="IPR001878">
    <property type="entry name" value="Znf_CCHC"/>
</dbReference>
<keyword evidence="1" id="KW-0863">Zinc-finger</keyword>
<keyword evidence="4" id="KW-0548">Nucleotidyltransferase</keyword>
<evidence type="ECO:0000313" key="4">
    <source>
        <dbReference type="EMBL" id="GEU40764.1"/>
    </source>
</evidence>
<dbReference type="SUPFAM" id="SSF57756">
    <property type="entry name" value="Retrovirus zinc finger-like domains"/>
    <property type="match status" value="1"/>
</dbReference>
<gene>
    <name evidence="4" type="ORF">Tci_012742</name>
</gene>
<keyword evidence="1" id="KW-0479">Metal-binding</keyword>
<dbReference type="InterPro" id="IPR021109">
    <property type="entry name" value="Peptidase_aspartic_dom_sf"/>
</dbReference>
<evidence type="ECO:0000256" key="1">
    <source>
        <dbReference type="PROSITE-ProRule" id="PRU00047"/>
    </source>
</evidence>
<accession>A0A6L2JYP0</accession>
<organism evidence="4">
    <name type="scientific">Tanacetum cinerariifolium</name>
    <name type="common">Dalmatian daisy</name>
    <name type="synonym">Chrysanthemum cinerariifolium</name>
    <dbReference type="NCBI Taxonomy" id="118510"/>
    <lineage>
        <taxon>Eukaryota</taxon>
        <taxon>Viridiplantae</taxon>
        <taxon>Streptophyta</taxon>
        <taxon>Embryophyta</taxon>
        <taxon>Tracheophyta</taxon>
        <taxon>Spermatophyta</taxon>
        <taxon>Magnoliopsida</taxon>
        <taxon>eudicotyledons</taxon>
        <taxon>Gunneridae</taxon>
        <taxon>Pentapetalae</taxon>
        <taxon>asterids</taxon>
        <taxon>campanulids</taxon>
        <taxon>Asterales</taxon>
        <taxon>Asteraceae</taxon>
        <taxon>Asteroideae</taxon>
        <taxon>Anthemideae</taxon>
        <taxon>Anthemidinae</taxon>
        <taxon>Tanacetum</taxon>
    </lineage>
</organism>
<evidence type="ECO:0000259" key="3">
    <source>
        <dbReference type="PROSITE" id="PS50158"/>
    </source>
</evidence>
<dbReference type="PANTHER" id="PTHR15503:SF42">
    <property type="entry name" value="ZINC FINGER, CCHC-TYPE, RETROTRANSPOSON GAG DOMAIN, ASPARTIC PEPTIDASE DOMAIN PROTEIN-RELATED"/>
    <property type="match status" value="1"/>
</dbReference>
<dbReference type="InterPro" id="IPR036875">
    <property type="entry name" value="Znf_CCHC_sf"/>
</dbReference>
<keyword evidence="4" id="KW-0695">RNA-directed DNA polymerase</keyword>
<reference evidence="4" key="1">
    <citation type="journal article" date="2019" name="Sci. Rep.">
        <title>Draft genome of Tanacetum cinerariifolium, the natural source of mosquito coil.</title>
        <authorList>
            <person name="Yamashiro T."/>
            <person name="Shiraishi A."/>
            <person name="Satake H."/>
            <person name="Nakayama K."/>
        </authorList>
    </citation>
    <scope>NUCLEOTIDE SEQUENCE</scope>
</reference>
<feature type="region of interest" description="Disordered" evidence="2">
    <location>
        <begin position="223"/>
        <end position="246"/>
    </location>
</feature>
<dbReference type="AlphaFoldDB" id="A0A6L2JYP0"/>
<name>A0A6L2JYP0_TANCI</name>
<dbReference type="GO" id="GO:0003676">
    <property type="term" value="F:nucleic acid binding"/>
    <property type="evidence" value="ECO:0007669"/>
    <property type="project" value="InterPro"/>
</dbReference>
<dbReference type="Pfam" id="PF19259">
    <property type="entry name" value="Ty3_capsid"/>
    <property type="match status" value="1"/>
</dbReference>
<dbReference type="InterPro" id="IPR045358">
    <property type="entry name" value="Ty3_capsid"/>
</dbReference>
<feature type="domain" description="CCHC-type" evidence="3">
    <location>
        <begin position="315"/>
        <end position="330"/>
    </location>
</feature>
<dbReference type="PANTHER" id="PTHR15503">
    <property type="entry name" value="LDOC1 RELATED"/>
    <property type="match status" value="1"/>
</dbReference>
<sequence>MTPKSTQAMIDRAIQRNSTHTQDDAIQSSGGGLKRHVQPVRVCSYTDFMKCQPLNFKGTEGVVGLSQWLEKMESVFHISGCTIDNQVKFTTCTLLGAALTWWNGHVRTLGHDVAYAMTWRTLKKKLTYKYCPKGDIKKLKIELWNLRVKGNDVAAYTQRLQELALMCTKFLADETEKVDKYVSGIPDNIHGNVISARPKTLNKAIELANDLMDPKLRTYAKRHNENKRKADDSSRNSQQQPYKKQNVARAYTVGPGEKKIYTGDIPLCTKCNYHHTGQCAPKCGKCKRYGHTTTDCQVNTNNNNNKKKNQKAGACYECGNTGHIKKNCPKLKNDGNGSENGVAQGRAYALGGTDASPNSNIITGTFLLNNRYAKILFDTGADKSFVSTTFSALIDITPTTLENYYDIELADGKIIGVNTIIHGCTLNFMNHSFNIDSLPVLLGSFDVIIGMDWLTKYHGVIIYDEKIVRVPFEREMLVFQGNGDNQKEGSRLNIISRTKTQEYLSKGCDVFLAHITTKEAKDESKGKRLEDVPIVKDFTDVFLEDLRGIPPTRQVEF</sequence>
<evidence type="ECO:0000256" key="2">
    <source>
        <dbReference type="SAM" id="MobiDB-lite"/>
    </source>
</evidence>
<dbReference type="Gene3D" id="2.40.70.10">
    <property type="entry name" value="Acid Proteases"/>
    <property type="match status" value="1"/>
</dbReference>
<dbReference type="CDD" id="cd00303">
    <property type="entry name" value="retropepsin_like"/>
    <property type="match status" value="1"/>
</dbReference>
<dbReference type="EMBL" id="BKCJ010001347">
    <property type="protein sequence ID" value="GEU40764.1"/>
    <property type="molecule type" value="Genomic_DNA"/>
</dbReference>
<proteinExistence type="predicted"/>
<dbReference type="SMART" id="SM00343">
    <property type="entry name" value="ZnF_C2HC"/>
    <property type="match status" value="2"/>
</dbReference>
<comment type="caution">
    <text evidence="4">The sequence shown here is derived from an EMBL/GenBank/DDBJ whole genome shotgun (WGS) entry which is preliminary data.</text>
</comment>